<keyword evidence="5" id="KW-1133">Transmembrane helix</keyword>
<feature type="region of interest" description="Disordered" evidence="10">
    <location>
        <begin position="97"/>
        <end position="134"/>
    </location>
</feature>
<dbReference type="GO" id="GO:0006814">
    <property type="term" value="P:sodium ion transport"/>
    <property type="evidence" value="ECO:0007669"/>
    <property type="project" value="InterPro"/>
</dbReference>
<dbReference type="PANTHER" id="PTHR10546">
    <property type="entry name" value="SODIUM CHANNEL SUBUNIT BETA-1 AND 3"/>
    <property type="match status" value="1"/>
</dbReference>
<keyword evidence="7" id="KW-1015">Disulfide bond</keyword>
<dbReference type="EMBL" id="JAGTTL010000002">
    <property type="protein sequence ID" value="KAK6326185.1"/>
    <property type="molecule type" value="Genomic_DNA"/>
</dbReference>
<evidence type="ECO:0000256" key="3">
    <source>
        <dbReference type="ARBA" id="ARBA00022692"/>
    </source>
</evidence>
<keyword evidence="6" id="KW-0472">Membrane</keyword>
<gene>
    <name evidence="11" type="ORF">J4Q44_G00018300</name>
</gene>
<evidence type="ECO:0000256" key="10">
    <source>
        <dbReference type="SAM" id="MobiDB-lite"/>
    </source>
</evidence>
<dbReference type="InterPro" id="IPR027098">
    <property type="entry name" value="Na_channel_b1/b3"/>
</dbReference>
<dbReference type="GO" id="GO:0086091">
    <property type="term" value="P:regulation of heart rate by cardiac conduction"/>
    <property type="evidence" value="ECO:0007669"/>
    <property type="project" value="TreeGrafter"/>
</dbReference>
<dbReference type="Proteomes" id="UP001356427">
    <property type="component" value="Unassembled WGS sequence"/>
</dbReference>
<dbReference type="GO" id="GO:0001518">
    <property type="term" value="C:voltage-gated sodium channel complex"/>
    <property type="evidence" value="ECO:0007669"/>
    <property type="project" value="InterPro"/>
</dbReference>
<dbReference type="GO" id="GO:0086002">
    <property type="term" value="P:cardiac muscle cell action potential involved in contraction"/>
    <property type="evidence" value="ECO:0007669"/>
    <property type="project" value="TreeGrafter"/>
</dbReference>
<keyword evidence="4" id="KW-0732">Signal</keyword>
<organism evidence="11 12">
    <name type="scientific">Coregonus suidteri</name>
    <dbReference type="NCBI Taxonomy" id="861788"/>
    <lineage>
        <taxon>Eukaryota</taxon>
        <taxon>Metazoa</taxon>
        <taxon>Chordata</taxon>
        <taxon>Craniata</taxon>
        <taxon>Vertebrata</taxon>
        <taxon>Euteleostomi</taxon>
        <taxon>Actinopterygii</taxon>
        <taxon>Neopterygii</taxon>
        <taxon>Teleostei</taxon>
        <taxon>Protacanthopterygii</taxon>
        <taxon>Salmoniformes</taxon>
        <taxon>Salmonidae</taxon>
        <taxon>Coregoninae</taxon>
        <taxon>Coregonus</taxon>
    </lineage>
</organism>
<name>A0AAN8ML98_9TELE</name>
<dbReference type="GO" id="GO:0019871">
    <property type="term" value="F:sodium channel inhibitor activity"/>
    <property type="evidence" value="ECO:0007669"/>
    <property type="project" value="TreeGrafter"/>
</dbReference>
<dbReference type="GO" id="GO:0044325">
    <property type="term" value="F:transmembrane transporter binding"/>
    <property type="evidence" value="ECO:0007669"/>
    <property type="project" value="TreeGrafter"/>
</dbReference>
<accession>A0AAN8ML98</accession>
<comment type="subcellular location">
    <subcellularLocation>
        <location evidence="1">Cell membrane</location>
        <topology evidence="1">Single-pass type I membrane protein</topology>
    </subcellularLocation>
</comment>
<evidence type="ECO:0000256" key="9">
    <source>
        <dbReference type="ARBA" id="ARBA00023319"/>
    </source>
</evidence>
<feature type="compositionally biased region" description="Basic and acidic residues" evidence="10">
    <location>
        <begin position="102"/>
        <end position="134"/>
    </location>
</feature>
<protein>
    <submittedName>
        <fullName evidence="11">Uncharacterized protein</fullName>
    </submittedName>
</protein>
<keyword evidence="9" id="KW-0393">Immunoglobulin domain</keyword>
<evidence type="ECO:0000313" key="12">
    <source>
        <dbReference type="Proteomes" id="UP001356427"/>
    </source>
</evidence>
<keyword evidence="12" id="KW-1185">Reference proteome</keyword>
<evidence type="ECO:0000256" key="4">
    <source>
        <dbReference type="ARBA" id="ARBA00022729"/>
    </source>
</evidence>
<evidence type="ECO:0000256" key="7">
    <source>
        <dbReference type="ARBA" id="ARBA00023157"/>
    </source>
</evidence>
<reference evidence="11 12" key="1">
    <citation type="submission" date="2021-04" db="EMBL/GenBank/DDBJ databases">
        <authorList>
            <person name="De Guttry C."/>
            <person name="Zahm M."/>
            <person name="Klopp C."/>
            <person name="Cabau C."/>
            <person name="Louis A."/>
            <person name="Berthelot C."/>
            <person name="Parey E."/>
            <person name="Roest Crollius H."/>
            <person name="Montfort J."/>
            <person name="Robinson-Rechavi M."/>
            <person name="Bucao C."/>
            <person name="Bouchez O."/>
            <person name="Gislard M."/>
            <person name="Lluch J."/>
            <person name="Milhes M."/>
            <person name="Lampietro C."/>
            <person name="Lopez Roques C."/>
            <person name="Donnadieu C."/>
            <person name="Braasch I."/>
            <person name="Desvignes T."/>
            <person name="Postlethwait J."/>
            <person name="Bobe J."/>
            <person name="Wedekind C."/>
            <person name="Guiguen Y."/>
        </authorList>
    </citation>
    <scope>NUCLEOTIDE SEQUENCE [LARGE SCALE GENOMIC DNA]</scope>
    <source>
        <strain evidence="11">Cs_M1</strain>
        <tissue evidence="11">Blood</tissue>
    </source>
</reference>
<evidence type="ECO:0000256" key="6">
    <source>
        <dbReference type="ARBA" id="ARBA00023136"/>
    </source>
</evidence>
<dbReference type="PANTHER" id="PTHR10546:SF9">
    <property type="entry name" value="SODIUM CHANNEL SUBUNIT BETA-1 PRECURSOR"/>
    <property type="match status" value="1"/>
</dbReference>
<evidence type="ECO:0000256" key="1">
    <source>
        <dbReference type="ARBA" id="ARBA00004251"/>
    </source>
</evidence>
<keyword evidence="8" id="KW-0325">Glycoprotein</keyword>
<dbReference type="AlphaFoldDB" id="A0AAN8ML98"/>
<dbReference type="Gene3D" id="2.60.40.10">
    <property type="entry name" value="Immunoglobulins"/>
    <property type="match status" value="1"/>
</dbReference>
<evidence type="ECO:0000313" key="11">
    <source>
        <dbReference type="EMBL" id="KAK6326185.1"/>
    </source>
</evidence>
<dbReference type="InterPro" id="IPR013783">
    <property type="entry name" value="Ig-like_fold"/>
</dbReference>
<dbReference type="InterPro" id="IPR036179">
    <property type="entry name" value="Ig-like_dom_sf"/>
</dbReference>
<proteinExistence type="predicted"/>
<evidence type="ECO:0000256" key="5">
    <source>
        <dbReference type="ARBA" id="ARBA00022989"/>
    </source>
</evidence>
<evidence type="ECO:0000256" key="2">
    <source>
        <dbReference type="ARBA" id="ARBA00022475"/>
    </source>
</evidence>
<sequence length="134" mass="15164">MAARRPRTCRQDGSIYILNVTWNDTGTYRCSFNRILTFRSYEFQTNATKIVHLNVVPRLTMGLASILSEVMMYVTTHWAAGMAGGGDDLLLTGKISAQGEESIEREREDKQPRRGEEHSIKEDVKDHGGTHNIH</sequence>
<keyword evidence="3" id="KW-0812">Transmembrane</keyword>
<evidence type="ECO:0000256" key="8">
    <source>
        <dbReference type="ARBA" id="ARBA00023180"/>
    </source>
</evidence>
<comment type="caution">
    <text evidence="11">The sequence shown here is derived from an EMBL/GenBank/DDBJ whole genome shotgun (WGS) entry which is preliminary data.</text>
</comment>
<dbReference type="SUPFAM" id="SSF48726">
    <property type="entry name" value="Immunoglobulin"/>
    <property type="match status" value="1"/>
</dbReference>
<keyword evidence="2" id="KW-1003">Cell membrane</keyword>